<comment type="similarity">
    <text evidence="1">Belongs to the YTHDF family.</text>
</comment>
<dbReference type="Gene3D" id="3.10.590.10">
    <property type="entry name" value="ph1033 like domains"/>
    <property type="match status" value="1"/>
</dbReference>
<evidence type="ECO:0000259" key="2">
    <source>
        <dbReference type="PROSITE" id="PS50882"/>
    </source>
</evidence>
<accession>A0AAU9P5H9</accession>
<comment type="caution">
    <text evidence="3">The sequence shown here is derived from an EMBL/GenBank/DDBJ whole genome shotgun (WGS) entry which is preliminary data.</text>
</comment>
<gene>
    <name evidence="3" type="ORF">LVIROSA_LOCUS31005</name>
</gene>
<dbReference type="Pfam" id="PF04146">
    <property type="entry name" value="YTH"/>
    <property type="match status" value="1"/>
</dbReference>
<dbReference type="GO" id="GO:0061157">
    <property type="term" value="P:mRNA destabilization"/>
    <property type="evidence" value="ECO:0007669"/>
    <property type="project" value="TreeGrafter"/>
</dbReference>
<keyword evidence="4" id="KW-1185">Reference proteome</keyword>
<dbReference type="PANTHER" id="PTHR12357:SF95">
    <property type="entry name" value="YTH DOMAIN-CONTAINING FAMILY PROTEIN"/>
    <property type="match status" value="1"/>
</dbReference>
<dbReference type="GO" id="GO:1990247">
    <property type="term" value="F:N6-methyladenosine-containing RNA reader activity"/>
    <property type="evidence" value="ECO:0007669"/>
    <property type="project" value="UniProtKB-UniRule"/>
</dbReference>
<feature type="domain" description="YTH" evidence="2">
    <location>
        <begin position="99"/>
        <end position="192"/>
    </location>
</feature>
<dbReference type="GO" id="GO:0005737">
    <property type="term" value="C:cytoplasm"/>
    <property type="evidence" value="ECO:0007669"/>
    <property type="project" value="TreeGrafter"/>
</dbReference>
<dbReference type="Proteomes" id="UP001157418">
    <property type="component" value="Unassembled WGS sequence"/>
</dbReference>
<evidence type="ECO:0000313" key="3">
    <source>
        <dbReference type="EMBL" id="CAH1445232.1"/>
    </source>
</evidence>
<dbReference type="EMBL" id="CAKMRJ010005523">
    <property type="protein sequence ID" value="CAH1445232.1"/>
    <property type="molecule type" value="Genomic_DNA"/>
</dbReference>
<evidence type="ECO:0000313" key="4">
    <source>
        <dbReference type="Proteomes" id="UP001157418"/>
    </source>
</evidence>
<dbReference type="GO" id="GO:0003729">
    <property type="term" value="F:mRNA binding"/>
    <property type="evidence" value="ECO:0007669"/>
    <property type="project" value="UniProtKB-UniRule"/>
</dbReference>
<comment type="function">
    <text evidence="1">Specifically recognizes and binds N6-methyladenosine (m6A)-containing RNAs, and regulates mRNA stability. M6A is a modification present at internal sites of mRNAs and some non-coding RNAs and plays a role in mRNA stability and processing.</text>
</comment>
<proteinExistence type="inferred from homology"/>
<dbReference type="PANTHER" id="PTHR12357">
    <property type="entry name" value="YTH YT521-B HOMOLOGY DOMAIN-CONTAINING"/>
    <property type="match status" value="1"/>
</dbReference>
<sequence length="192" mass="22107">MPRYLWNSTYSDARYQNSTSWGSKSAMVSNGLMKSNGFSYQRFPNYPLDIQSTSNISRSFLQTPQLCSVNKSGGVAKGINHAQISHLFSIKTKTKYEQAKFYIIKSYSEDDVHKCVKYDVWSSTPNGNKKLDIAFLEAEGKRRETEEFKTRRRIIEHKWVLGSDFISHQSYKKPVSQYKHPKKQASGVVMLV</sequence>
<dbReference type="InterPro" id="IPR007275">
    <property type="entry name" value="YTH_domain"/>
</dbReference>
<protein>
    <recommendedName>
        <fullName evidence="1">YTH domain-containing family protein</fullName>
    </recommendedName>
</protein>
<dbReference type="AlphaFoldDB" id="A0AAU9P5H9"/>
<reference evidence="3 4" key="1">
    <citation type="submission" date="2022-01" db="EMBL/GenBank/DDBJ databases">
        <authorList>
            <person name="Xiong W."/>
            <person name="Schranz E."/>
        </authorList>
    </citation>
    <scope>NUCLEOTIDE SEQUENCE [LARGE SCALE GENOMIC DNA]</scope>
</reference>
<name>A0AAU9P5H9_9ASTR</name>
<evidence type="ECO:0000256" key="1">
    <source>
        <dbReference type="RuleBase" id="RU369095"/>
    </source>
</evidence>
<organism evidence="3 4">
    <name type="scientific">Lactuca virosa</name>
    <dbReference type="NCBI Taxonomy" id="75947"/>
    <lineage>
        <taxon>Eukaryota</taxon>
        <taxon>Viridiplantae</taxon>
        <taxon>Streptophyta</taxon>
        <taxon>Embryophyta</taxon>
        <taxon>Tracheophyta</taxon>
        <taxon>Spermatophyta</taxon>
        <taxon>Magnoliopsida</taxon>
        <taxon>eudicotyledons</taxon>
        <taxon>Gunneridae</taxon>
        <taxon>Pentapetalae</taxon>
        <taxon>asterids</taxon>
        <taxon>campanulids</taxon>
        <taxon>Asterales</taxon>
        <taxon>Asteraceae</taxon>
        <taxon>Cichorioideae</taxon>
        <taxon>Cichorieae</taxon>
        <taxon>Lactucinae</taxon>
        <taxon>Lactuca</taxon>
    </lineage>
</organism>
<keyword evidence="1" id="KW-0694">RNA-binding</keyword>
<dbReference type="InterPro" id="IPR045168">
    <property type="entry name" value="YTH_prot"/>
</dbReference>
<dbReference type="PROSITE" id="PS50882">
    <property type="entry name" value="YTH"/>
    <property type="match status" value="1"/>
</dbReference>